<dbReference type="GO" id="GO:0020037">
    <property type="term" value="F:heme binding"/>
    <property type="evidence" value="ECO:0007669"/>
    <property type="project" value="InterPro"/>
</dbReference>
<dbReference type="PRINTS" id="PR00397">
    <property type="entry name" value="SIROHAEM"/>
</dbReference>
<dbReference type="InterPro" id="IPR005117">
    <property type="entry name" value="NiRdtase/SiRdtase_haem-b_fer"/>
</dbReference>
<comment type="caution">
    <text evidence="18">The sequence shown here is derived from an EMBL/GenBank/DDBJ whole genome shotgun (WGS) entry which is preliminary data.</text>
</comment>
<reference evidence="18" key="1">
    <citation type="submission" date="2019-10" db="EMBL/GenBank/DDBJ databases">
        <title>Draft genome sequece of Microseira wollei NIES-4236.</title>
        <authorList>
            <person name="Yamaguchi H."/>
            <person name="Suzuki S."/>
            <person name="Kawachi M."/>
        </authorList>
    </citation>
    <scope>NUCLEOTIDE SEQUENCE</scope>
    <source>
        <strain evidence="18">NIES-4236</strain>
    </source>
</reference>
<dbReference type="Proteomes" id="UP001050975">
    <property type="component" value="Unassembled WGS sequence"/>
</dbReference>
<dbReference type="Pfam" id="PF03460">
    <property type="entry name" value="NIR_SIR_ferr"/>
    <property type="match status" value="2"/>
</dbReference>
<sequence>MENNCFMQALVYPMTQSPTQTISVPKLSKVEGIKERSNYLREPVATELLEDTTHFSEDAVQILKFHGSYQQDNRDNRVKGQEKDYQFMLRTRSPGGYIPPQLYLALDKLAAEYGNHTLRATTRQGFQLHGILKQNLKSAIASIVRNMGSTLGACGDLNRNVMAPPAPFKNRPEYEYAWEYANNVADLLTPQTGAYYEIWLDGEKAITGEENPEVKAARQRNGNGTIINDKQEPIYGDRYMPRKFKCSVTVPGDNSVDLFSQDLSLVVITDARGELLGFNVFAGGGLGRTHNQEETFPRLADEIGYVEKADVYDLVKAIVATQRDYGDRFNRRHARMKYLLEDWGVDKFRTTVEGYFGKKLQPLKPLPEWKYEDFLGWQEQGDGKLFLGISIENGRIKDDGSFQLKTALREIVERFNLTMRLTPHQNLIFCDIQPEQRQEIQNILTRCGIKMETEIDPLLRYSMACPALPTCGLAITESERAMPGILERIRALLVKVGLENSHFIVRMTGCPNGCARPYLAEIGFVGKAPNSYQLWLGADPHQTRLAEVYTEKLAHQDLETTLEPLFVYFKQERKLQPEPESFGDFCHRVGFEALRQFAASYEPELGEAEVTNGQVTKDATIESIAVPGKVRRRISVRDDVYQRLKEAAFREGKPLIQLATEAIEAYLKANSDA</sequence>
<evidence type="ECO:0000259" key="17">
    <source>
        <dbReference type="Pfam" id="PF03460"/>
    </source>
</evidence>
<protein>
    <recommendedName>
        <fullName evidence="15">Sulfite reductase [ferredoxin]</fullName>
        <ecNumber evidence="6">1.8.7.1</ecNumber>
    </recommendedName>
</protein>
<dbReference type="GO" id="GO:0050311">
    <property type="term" value="F:sulfite reductase (ferredoxin) activity"/>
    <property type="evidence" value="ECO:0007669"/>
    <property type="project" value="UniProtKB-EC"/>
</dbReference>
<evidence type="ECO:0000256" key="10">
    <source>
        <dbReference type="ARBA" id="ARBA00022784"/>
    </source>
</evidence>
<dbReference type="FunFam" id="3.30.413.10:FF:000008">
    <property type="entry name" value="Sulfite reductase [ferredoxin], chloroplastic"/>
    <property type="match status" value="1"/>
</dbReference>
<dbReference type="SUPFAM" id="SSF55124">
    <property type="entry name" value="Nitrite/Sulfite reductase N-terminal domain-like"/>
    <property type="match status" value="2"/>
</dbReference>
<keyword evidence="11" id="KW-0560">Oxidoreductase</keyword>
<dbReference type="EMBL" id="BLAY01000226">
    <property type="protein sequence ID" value="GET43495.1"/>
    <property type="molecule type" value="Genomic_DNA"/>
</dbReference>
<evidence type="ECO:0000256" key="13">
    <source>
        <dbReference type="ARBA" id="ARBA00023014"/>
    </source>
</evidence>
<evidence type="ECO:0000256" key="15">
    <source>
        <dbReference type="ARBA" id="ARBA00067673"/>
    </source>
</evidence>
<dbReference type="FunFam" id="3.30.413.10:FF:000014">
    <property type="entry name" value="Sulfite reductase [ferredoxin], chloroplastic"/>
    <property type="match status" value="1"/>
</dbReference>
<comment type="subunit">
    <text evidence="5">Monomer.</text>
</comment>
<comment type="function">
    <text evidence="3">Catalyzes the reduction of sulfite to sulfide, a step in the biosynthesis of sulfur-containing amino acids and cofactors.</text>
</comment>
<evidence type="ECO:0000313" key="18">
    <source>
        <dbReference type="EMBL" id="GET43495.1"/>
    </source>
</evidence>
<dbReference type="GO" id="GO:0016002">
    <property type="term" value="F:sulfite reductase activity"/>
    <property type="evidence" value="ECO:0007669"/>
    <property type="project" value="TreeGrafter"/>
</dbReference>
<dbReference type="Gene3D" id="3.30.413.10">
    <property type="entry name" value="Sulfite Reductase Hemoprotein, domain 1"/>
    <property type="match status" value="2"/>
</dbReference>
<evidence type="ECO:0000256" key="11">
    <source>
        <dbReference type="ARBA" id="ARBA00023002"/>
    </source>
</evidence>
<evidence type="ECO:0000256" key="12">
    <source>
        <dbReference type="ARBA" id="ARBA00023004"/>
    </source>
</evidence>
<keyword evidence="19" id="KW-1185">Reference proteome</keyword>
<evidence type="ECO:0000259" key="16">
    <source>
        <dbReference type="Pfam" id="PF01077"/>
    </source>
</evidence>
<evidence type="ECO:0000256" key="8">
    <source>
        <dbReference type="ARBA" id="ARBA00022617"/>
    </source>
</evidence>
<dbReference type="PANTHER" id="PTHR11493">
    <property type="entry name" value="SULFITE REDUCTASE [NADPH] SUBUNIT BETA-RELATED"/>
    <property type="match status" value="1"/>
</dbReference>
<evidence type="ECO:0000313" key="19">
    <source>
        <dbReference type="Proteomes" id="UP001050975"/>
    </source>
</evidence>
<evidence type="ECO:0000256" key="3">
    <source>
        <dbReference type="ARBA" id="ARBA00003247"/>
    </source>
</evidence>
<dbReference type="Gene3D" id="3.90.480.10">
    <property type="entry name" value="Sulfite Reductase Hemoprotein,Domain 2"/>
    <property type="match status" value="1"/>
</dbReference>
<feature type="domain" description="Nitrite/Sulfite reductase ferredoxin-like" evidence="17">
    <location>
        <begin position="81"/>
        <end position="141"/>
    </location>
</feature>
<evidence type="ECO:0000256" key="1">
    <source>
        <dbReference type="ARBA" id="ARBA00001929"/>
    </source>
</evidence>
<dbReference type="NCBIfam" id="NF010029">
    <property type="entry name" value="PRK13504.1"/>
    <property type="match status" value="1"/>
</dbReference>
<gene>
    <name evidence="18" type="ORF">MiSe_83190</name>
</gene>
<comment type="similarity">
    <text evidence="4">Belongs to the nitrite and sulfite reductase 4Fe-4S domain family.</text>
</comment>
<dbReference type="InterPro" id="IPR006067">
    <property type="entry name" value="NO2/SO3_Rdtase_4Fe4S_dom"/>
</dbReference>
<feature type="domain" description="Nitrite/sulphite reductase 4Fe-4S" evidence="16">
    <location>
        <begin position="182"/>
        <end position="359"/>
    </location>
</feature>
<keyword evidence="13" id="KW-0411">Iron-sulfur</keyword>
<dbReference type="GO" id="GO:0051539">
    <property type="term" value="F:4 iron, 4 sulfur cluster binding"/>
    <property type="evidence" value="ECO:0007669"/>
    <property type="project" value="UniProtKB-KW"/>
</dbReference>
<dbReference type="NCBIfam" id="TIGR02042">
    <property type="entry name" value="sir"/>
    <property type="match status" value="1"/>
</dbReference>
<evidence type="ECO:0000256" key="14">
    <source>
        <dbReference type="ARBA" id="ARBA00049518"/>
    </source>
</evidence>
<proteinExistence type="inferred from homology"/>
<dbReference type="InterPro" id="IPR045854">
    <property type="entry name" value="NO2/SO3_Rdtase_4Fe4S_sf"/>
</dbReference>
<comment type="cofactor">
    <cofactor evidence="2">
        <name>[4Fe-4S] cluster</name>
        <dbReference type="ChEBI" id="CHEBI:49883"/>
    </cofactor>
</comment>
<evidence type="ECO:0000256" key="6">
    <source>
        <dbReference type="ARBA" id="ARBA00012353"/>
    </source>
</evidence>
<dbReference type="AlphaFoldDB" id="A0AAV3XSN8"/>
<dbReference type="InterPro" id="IPR036136">
    <property type="entry name" value="Nit/Sulf_reduc_fer-like_dom_sf"/>
</dbReference>
<keyword evidence="10" id="KW-0883">Thioether bond</keyword>
<keyword evidence="9" id="KW-0479">Metal-binding</keyword>
<dbReference type="InterPro" id="IPR006066">
    <property type="entry name" value="NO2/SO3_Rdtase_FeS/sirohaem_BS"/>
</dbReference>
<evidence type="ECO:0000256" key="9">
    <source>
        <dbReference type="ARBA" id="ARBA00022723"/>
    </source>
</evidence>
<accession>A0AAV3XSN8</accession>
<keyword evidence="7" id="KW-0004">4Fe-4S</keyword>
<comment type="catalytic activity">
    <reaction evidence="14">
        <text>hydrogen sulfide + 6 oxidized [2Fe-2S]-[ferredoxin] + 3 H2O = sulfite + 6 reduced [2Fe-2S]-[ferredoxin] + 7 H(+)</text>
        <dbReference type="Rhea" id="RHEA:23132"/>
        <dbReference type="Rhea" id="RHEA-COMP:10000"/>
        <dbReference type="Rhea" id="RHEA-COMP:10001"/>
        <dbReference type="ChEBI" id="CHEBI:15377"/>
        <dbReference type="ChEBI" id="CHEBI:15378"/>
        <dbReference type="ChEBI" id="CHEBI:17359"/>
        <dbReference type="ChEBI" id="CHEBI:29919"/>
        <dbReference type="ChEBI" id="CHEBI:33737"/>
        <dbReference type="ChEBI" id="CHEBI:33738"/>
        <dbReference type="EC" id="1.8.7.1"/>
    </reaction>
</comment>
<evidence type="ECO:0000256" key="7">
    <source>
        <dbReference type="ARBA" id="ARBA00022485"/>
    </source>
</evidence>
<dbReference type="EC" id="1.8.7.1" evidence="6"/>
<dbReference type="GO" id="GO:0046872">
    <property type="term" value="F:metal ion binding"/>
    <property type="evidence" value="ECO:0007669"/>
    <property type="project" value="UniProtKB-KW"/>
</dbReference>
<keyword evidence="12" id="KW-0408">Iron</keyword>
<dbReference type="Pfam" id="PF01077">
    <property type="entry name" value="NIR_SIR"/>
    <property type="match status" value="1"/>
</dbReference>
<dbReference type="SUPFAM" id="SSF56014">
    <property type="entry name" value="Nitrite and sulphite reductase 4Fe-4S domain-like"/>
    <property type="match status" value="2"/>
</dbReference>
<dbReference type="InterPro" id="IPR045169">
    <property type="entry name" value="NO2/SO3_Rdtase_4Fe4S_prot"/>
</dbReference>
<evidence type="ECO:0000256" key="2">
    <source>
        <dbReference type="ARBA" id="ARBA00001966"/>
    </source>
</evidence>
<name>A0AAV3XSN8_9CYAN</name>
<dbReference type="GO" id="GO:0000103">
    <property type="term" value="P:sulfate assimilation"/>
    <property type="evidence" value="ECO:0007669"/>
    <property type="project" value="TreeGrafter"/>
</dbReference>
<organism evidence="18 19">
    <name type="scientific">Microseira wollei NIES-4236</name>
    <dbReference type="NCBI Taxonomy" id="2530354"/>
    <lineage>
        <taxon>Bacteria</taxon>
        <taxon>Bacillati</taxon>
        <taxon>Cyanobacteriota</taxon>
        <taxon>Cyanophyceae</taxon>
        <taxon>Oscillatoriophycideae</taxon>
        <taxon>Aerosakkonematales</taxon>
        <taxon>Aerosakkonemataceae</taxon>
        <taxon>Microseira</taxon>
    </lineage>
</organism>
<evidence type="ECO:0000256" key="4">
    <source>
        <dbReference type="ARBA" id="ARBA00010429"/>
    </source>
</evidence>
<dbReference type="InterPro" id="IPR011787">
    <property type="entry name" value="SiR_ferredoxin-dep"/>
</dbReference>
<comment type="cofactor">
    <cofactor evidence="1">
        <name>siroheme</name>
        <dbReference type="ChEBI" id="CHEBI:60052"/>
    </cofactor>
</comment>
<keyword evidence="8" id="KW-0349">Heme</keyword>
<dbReference type="PROSITE" id="PS00365">
    <property type="entry name" value="NIR_SIR"/>
    <property type="match status" value="1"/>
</dbReference>
<evidence type="ECO:0000256" key="5">
    <source>
        <dbReference type="ARBA" id="ARBA00011245"/>
    </source>
</evidence>
<dbReference type="GO" id="GO:0009337">
    <property type="term" value="C:sulfite reductase complex (NADPH)"/>
    <property type="evidence" value="ECO:0007669"/>
    <property type="project" value="TreeGrafter"/>
</dbReference>
<dbReference type="PANTHER" id="PTHR11493:SF47">
    <property type="entry name" value="SULFITE REDUCTASE [NADPH] SUBUNIT BETA"/>
    <property type="match status" value="1"/>
</dbReference>
<feature type="domain" description="Nitrite/Sulfite reductase ferredoxin-like" evidence="17">
    <location>
        <begin position="379"/>
        <end position="445"/>
    </location>
</feature>